<feature type="domain" description="N-acetyltransferase" evidence="1">
    <location>
        <begin position="1"/>
        <end position="168"/>
    </location>
</feature>
<dbReference type="SUPFAM" id="SSF55729">
    <property type="entry name" value="Acyl-CoA N-acyltransferases (Nat)"/>
    <property type="match status" value="1"/>
</dbReference>
<dbReference type="RefSeq" id="WP_263073782.1">
    <property type="nucleotide sequence ID" value="NZ_JAOUSF010000004.1"/>
</dbReference>
<dbReference type="CDD" id="cd04301">
    <property type="entry name" value="NAT_SF"/>
    <property type="match status" value="1"/>
</dbReference>
<dbReference type="InterPro" id="IPR000182">
    <property type="entry name" value="GNAT_dom"/>
</dbReference>
<reference evidence="2" key="1">
    <citation type="submission" date="2022-10" db="EMBL/GenBank/DDBJ databases">
        <title>Description of Fervidibacillus gen. nov. in the family Fervidibacillaceae fam. nov. with two species, Fervidibacillus albus sp. nov., and Fervidibacillus halotolerans sp. nov., isolated from tidal flat sediments.</title>
        <authorList>
            <person name="Kwon K.K."/>
            <person name="Yang S.-H."/>
        </authorList>
    </citation>
    <scope>NUCLEOTIDE SEQUENCE</scope>
    <source>
        <strain evidence="2">JCM 19140</strain>
    </source>
</reference>
<name>A0AAE3IW55_9BACI</name>
<protein>
    <submittedName>
        <fullName evidence="2">GNAT family N-acetyltransferase</fullName>
    </submittedName>
</protein>
<dbReference type="InterPro" id="IPR050276">
    <property type="entry name" value="MshD_Acetyltransferase"/>
</dbReference>
<dbReference type="PANTHER" id="PTHR43617:SF33">
    <property type="entry name" value="SPORE COAT POLYSACCHARIDE BIOSYNTHESIS PROTEIN SPSD"/>
    <property type="match status" value="1"/>
</dbReference>
<keyword evidence="3" id="KW-1185">Reference proteome</keyword>
<gene>
    <name evidence="2" type="ORF">OEV98_13190</name>
</gene>
<dbReference type="Gene3D" id="3.40.630.30">
    <property type="match status" value="1"/>
</dbReference>
<sequence>MEIRLLTTNDAEKYWILRLEALKNNPEAFLTSYEEALTRENPVEQVMRNFQSEGNFNFGAFVDDQLVGVVTLLQERHEKLKHRASIFAMYVTPSVRKSGVGKALVEAAIEHAGTIREIEKINLSVVSSNEQAKQLYTKLGFQVFGHEEKAMKSGSTYYDEDYMVLFVK</sequence>
<dbReference type="PANTHER" id="PTHR43617">
    <property type="entry name" value="L-AMINO ACID N-ACETYLTRANSFERASE"/>
    <property type="match status" value="1"/>
</dbReference>
<dbReference type="PROSITE" id="PS51186">
    <property type="entry name" value="GNAT"/>
    <property type="match status" value="1"/>
</dbReference>
<dbReference type="Proteomes" id="UP001209318">
    <property type="component" value="Unassembled WGS sequence"/>
</dbReference>
<dbReference type="Pfam" id="PF00583">
    <property type="entry name" value="Acetyltransf_1"/>
    <property type="match status" value="1"/>
</dbReference>
<dbReference type="EMBL" id="JAOUSF010000004">
    <property type="protein sequence ID" value="MCU9614494.1"/>
    <property type="molecule type" value="Genomic_DNA"/>
</dbReference>
<dbReference type="GO" id="GO:0016747">
    <property type="term" value="F:acyltransferase activity, transferring groups other than amino-acyl groups"/>
    <property type="evidence" value="ECO:0007669"/>
    <property type="project" value="InterPro"/>
</dbReference>
<proteinExistence type="predicted"/>
<accession>A0AAE3IW55</accession>
<dbReference type="AlphaFoldDB" id="A0AAE3IW55"/>
<evidence type="ECO:0000313" key="2">
    <source>
        <dbReference type="EMBL" id="MCU9614494.1"/>
    </source>
</evidence>
<comment type="caution">
    <text evidence="2">The sequence shown here is derived from an EMBL/GenBank/DDBJ whole genome shotgun (WGS) entry which is preliminary data.</text>
</comment>
<evidence type="ECO:0000259" key="1">
    <source>
        <dbReference type="PROSITE" id="PS51186"/>
    </source>
</evidence>
<organism evidence="2 3">
    <name type="scientific">Perspicuibacillus lycopersici</name>
    <dbReference type="NCBI Taxonomy" id="1325689"/>
    <lineage>
        <taxon>Bacteria</taxon>
        <taxon>Bacillati</taxon>
        <taxon>Bacillota</taxon>
        <taxon>Bacilli</taxon>
        <taxon>Bacillales</taxon>
        <taxon>Bacillaceae</taxon>
        <taxon>Perspicuibacillus</taxon>
    </lineage>
</organism>
<dbReference type="InterPro" id="IPR016181">
    <property type="entry name" value="Acyl_CoA_acyltransferase"/>
</dbReference>
<evidence type="ECO:0000313" key="3">
    <source>
        <dbReference type="Proteomes" id="UP001209318"/>
    </source>
</evidence>